<dbReference type="FunFam" id="3.40.50.10440:FF:000003">
    <property type="entry name" value="Homodimeric dihydroxyacetone kinase"/>
    <property type="match status" value="1"/>
</dbReference>
<evidence type="ECO:0000256" key="4">
    <source>
        <dbReference type="ARBA" id="ARBA00022840"/>
    </source>
</evidence>
<dbReference type="Pfam" id="PF02734">
    <property type="entry name" value="Dak2"/>
    <property type="match status" value="1"/>
</dbReference>
<dbReference type="PANTHER" id="PTHR28629:SF4">
    <property type="entry name" value="TRIOKINASE_FMN CYCLASE"/>
    <property type="match status" value="1"/>
</dbReference>
<dbReference type="GO" id="GO:0004371">
    <property type="term" value="F:glycerone kinase activity"/>
    <property type="evidence" value="ECO:0007669"/>
    <property type="project" value="InterPro"/>
</dbReference>
<dbReference type="Gene3D" id="3.40.50.10440">
    <property type="entry name" value="Dihydroxyacetone kinase, domain 1"/>
    <property type="match status" value="1"/>
</dbReference>
<dbReference type="GO" id="GO:0005524">
    <property type="term" value="F:ATP binding"/>
    <property type="evidence" value="ECO:0007669"/>
    <property type="project" value="UniProtKB-KW"/>
</dbReference>
<dbReference type="EMBL" id="OCST01000005">
    <property type="protein sequence ID" value="SOE72421.1"/>
    <property type="molecule type" value="Genomic_DNA"/>
</dbReference>
<dbReference type="InterPro" id="IPR004006">
    <property type="entry name" value="DhaK_dom"/>
</dbReference>
<dbReference type="Gene3D" id="1.25.40.340">
    <property type="match status" value="1"/>
</dbReference>
<keyword evidence="2" id="KW-0547">Nucleotide-binding</keyword>
<dbReference type="PROSITE" id="PS51480">
    <property type="entry name" value="DHAL"/>
    <property type="match status" value="1"/>
</dbReference>
<keyword evidence="8" id="KW-1185">Reference proteome</keyword>
<evidence type="ECO:0000256" key="3">
    <source>
        <dbReference type="ARBA" id="ARBA00022777"/>
    </source>
</evidence>
<dbReference type="SMART" id="SM01120">
    <property type="entry name" value="Dak2"/>
    <property type="match status" value="1"/>
</dbReference>
<dbReference type="NCBIfam" id="NF011049">
    <property type="entry name" value="PRK14479.1"/>
    <property type="match status" value="1"/>
</dbReference>
<evidence type="ECO:0000259" key="6">
    <source>
        <dbReference type="PROSITE" id="PS51481"/>
    </source>
</evidence>
<dbReference type="RefSeq" id="WP_097061563.1">
    <property type="nucleotide sequence ID" value="NZ_BMLC01000004.1"/>
</dbReference>
<evidence type="ECO:0000256" key="2">
    <source>
        <dbReference type="ARBA" id="ARBA00022741"/>
    </source>
</evidence>
<keyword evidence="3 7" id="KW-0418">Kinase</keyword>
<dbReference type="InterPro" id="IPR050861">
    <property type="entry name" value="Dihydroxyacetone_Kinase"/>
</dbReference>
<dbReference type="FunFam" id="1.25.40.340:FF:000002">
    <property type="entry name" value="Dihydroxyacetone kinase, L subunit"/>
    <property type="match status" value="1"/>
</dbReference>
<protein>
    <submittedName>
        <fullName evidence="7">Homodimeric dihydroxyacetone kinase</fullName>
    </submittedName>
</protein>
<proteinExistence type="predicted"/>
<dbReference type="GO" id="GO:0005829">
    <property type="term" value="C:cytosol"/>
    <property type="evidence" value="ECO:0007669"/>
    <property type="project" value="TreeGrafter"/>
</dbReference>
<reference evidence="7 8" key="1">
    <citation type="submission" date="2017-09" db="EMBL/GenBank/DDBJ databases">
        <authorList>
            <person name="Ehlers B."/>
            <person name="Leendertz F.H."/>
        </authorList>
    </citation>
    <scope>NUCLEOTIDE SEQUENCE [LARGE SCALE GENOMIC DNA]</scope>
    <source>
        <strain evidence="7 8">CGMCC 1.05381</strain>
    </source>
</reference>
<keyword evidence="1" id="KW-0808">Transferase</keyword>
<feature type="domain" description="DhaK" evidence="6">
    <location>
        <begin position="7"/>
        <end position="331"/>
    </location>
</feature>
<name>A0A2C9A0Y0_9MICO</name>
<dbReference type="PROSITE" id="PS51481">
    <property type="entry name" value="DHAK"/>
    <property type="match status" value="1"/>
</dbReference>
<dbReference type="SUPFAM" id="SSF101473">
    <property type="entry name" value="DhaL-like"/>
    <property type="match status" value="1"/>
</dbReference>
<sequence>MSYLLNDPATFAEESVDGFLAAHRRLVRRVPGGVARASATPENQVAVVIGGGSGHYPAFAGLVGAGLAHAAALGNVFASPSAQQIYTVAKSVATDAGVLLSYGNYAGDVLNFDLAEQRLRAEGIPCRTVRVTDDIFSAPPEERDKRRGIAGDLAVFRVAAWASEQGMDLDAVVDLARRANQRTRSFGVAFSGCTLPGATEPLFTVPVGQMAVGMGIHGEPGIAMRPMPSARELGGLFVEGLLNELFDGVMNARGARVGVILNGLGSVKSEELFVIFATIVAELDLAGVTVVDPEVGEFATSFEMAGVSLTLIWLDDDLEAAWTSPAYSAAYRKGAVAESNTPAVADQVIDQTYSVEVAGSEASAAAGSTARDVIEAIRVVIHGQVLELGRLDSVAGDGDHGIGMQRGSRAAADEASAAVSAGAGAGTVLCRAGDAWANKAGGTSGALWGAGLRAAGERIGDQLRPGADVVAAAVDAARDIVQSMGGASVGDKTLVDALVPFTLGLTARIDNGETLAVAWSRAAEDATAAAVATADLLPRVGRARPHMEKSLGSPDPGAISLALAMTAAAAVFTEASLRKEES</sequence>
<dbReference type="GO" id="GO:0019563">
    <property type="term" value="P:glycerol catabolic process"/>
    <property type="evidence" value="ECO:0007669"/>
    <property type="project" value="TreeGrafter"/>
</dbReference>
<dbReference type="OrthoDB" id="9806345at2"/>
<evidence type="ECO:0000256" key="1">
    <source>
        <dbReference type="ARBA" id="ARBA00022679"/>
    </source>
</evidence>
<dbReference type="Pfam" id="PF02733">
    <property type="entry name" value="Dak1"/>
    <property type="match status" value="1"/>
</dbReference>
<dbReference type="InterPro" id="IPR036117">
    <property type="entry name" value="DhaL_dom_sf"/>
</dbReference>
<dbReference type="PANTHER" id="PTHR28629">
    <property type="entry name" value="TRIOKINASE/FMN CYCLASE"/>
    <property type="match status" value="1"/>
</dbReference>
<organism evidence="7 8">
    <name type="scientific">Salinibacterium xinjiangense</name>
    <dbReference type="NCBI Taxonomy" id="386302"/>
    <lineage>
        <taxon>Bacteria</taxon>
        <taxon>Bacillati</taxon>
        <taxon>Actinomycetota</taxon>
        <taxon>Actinomycetes</taxon>
        <taxon>Micrococcales</taxon>
        <taxon>Microbacteriaceae</taxon>
        <taxon>Salinibacterium</taxon>
    </lineage>
</organism>
<evidence type="ECO:0000313" key="7">
    <source>
        <dbReference type="EMBL" id="SOE72421.1"/>
    </source>
</evidence>
<gene>
    <name evidence="7" type="ORF">SAMN06296378_2490</name>
</gene>
<dbReference type="Proteomes" id="UP000219440">
    <property type="component" value="Unassembled WGS sequence"/>
</dbReference>
<feature type="domain" description="DhaL" evidence="5">
    <location>
        <begin position="368"/>
        <end position="570"/>
    </location>
</feature>
<dbReference type="GO" id="GO:0006796">
    <property type="term" value="P:phosphate-containing compound metabolic process"/>
    <property type="evidence" value="ECO:0007669"/>
    <property type="project" value="UniProtKB-ARBA"/>
</dbReference>
<accession>A0A2C9A0Y0</accession>
<dbReference type="AlphaFoldDB" id="A0A2C9A0Y0"/>
<evidence type="ECO:0000313" key="8">
    <source>
        <dbReference type="Proteomes" id="UP000219440"/>
    </source>
</evidence>
<keyword evidence="4" id="KW-0067">ATP-binding</keyword>
<dbReference type="Gene3D" id="3.30.1180.20">
    <property type="entry name" value="Dihydroxyacetone kinase, domain 2"/>
    <property type="match status" value="1"/>
</dbReference>
<dbReference type="InterPro" id="IPR004007">
    <property type="entry name" value="DhaL_dom"/>
</dbReference>
<dbReference type="SUPFAM" id="SSF82549">
    <property type="entry name" value="DAK1/DegV-like"/>
    <property type="match status" value="1"/>
</dbReference>
<evidence type="ECO:0000259" key="5">
    <source>
        <dbReference type="PROSITE" id="PS51480"/>
    </source>
</evidence>